<gene>
    <name evidence="5" type="ORF">G9470_05380</name>
</gene>
<dbReference type="PANTHER" id="PTHR45753:SF3">
    <property type="entry name" value="ORNITHINE TRANSCARBAMYLASE, MITOCHONDRIAL"/>
    <property type="match status" value="1"/>
</dbReference>
<evidence type="ECO:0000256" key="1">
    <source>
        <dbReference type="ARBA" id="ARBA00022679"/>
    </source>
</evidence>
<reference evidence="5 6" key="1">
    <citation type="submission" date="2020-03" db="EMBL/GenBank/DDBJ databases">
        <title>Genome Sequence of industrial isolate, B5A.</title>
        <authorList>
            <person name="Sharma S."/>
            <person name="Patil P.B."/>
            <person name="Korpole S."/>
        </authorList>
    </citation>
    <scope>NUCLEOTIDE SEQUENCE [LARGE SCALE GENOMIC DNA]</scope>
    <source>
        <strain evidence="5 6">PI-S10-B5A</strain>
    </source>
</reference>
<evidence type="ECO:0000256" key="2">
    <source>
        <dbReference type="RuleBase" id="RU003634"/>
    </source>
</evidence>
<keyword evidence="6" id="KW-1185">Reference proteome</keyword>
<evidence type="ECO:0000313" key="5">
    <source>
        <dbReference type="EMBL" id="NNJ29235.1"/>
    </source>
</evidence>
<comment type="caution">
    <text evidence="5">The sequence shown here is derived from an EMBL/GenBank/DDBJ whole genome shotgun (WGS) entry which is preliminary data.</text>
</comment>
<protein>
    <submittedName>
        <fullName evidence="5">Peptide transporter</fullName>
    </submittedName>
</protein>
<accession>A0ABX1VMW4</accession>
<dbReference type="EMBL" id="JAAOXG010000009">
    <property type="protein sequence ID" value="NNJ29235.1"/>
    <property type="molecule type" value="Genomic_DNA"/>
</dbReference>
<dbReference type="Pfam" id="PF00185">
    <property type="entry name" value="OTCace"/>
    <property type="match status" value="1"/>
</dbReference>
<keyword evidence="1 2" id="KW-0808">Transferase</keyword>
<feature type="domain" description="Aspartate/ornithine carbamoyltransferase Asp/Orn-binding" evidence="3">
    <location>
        <begin position="153"/>
        <end position="272"/>
    </location>
</feature>
<dbReference type="PRINTS" id="PR00100">
    <property type="entry name" value="AOTCASE"/>
</dbReference>
<dbReference type="InterPro" id="IPR002292">
    <property type="entry name" value="Orn/put_carbamltrans"/>
</dbReference>
<organism evidence="5 6">
    <name type="scientific">Lacrimispora defluvii</name>
    <dbReference type="NCBI Taxonomy" id="2719233"/>
    <lineage>
        <taxon>Bacteria</taxon>
        <taxon>Bacillati</taxon>
        <taxon>Bacillota</taxon>
        <taxon>Clostridia</taxon>
        <taxon>Lachnospirales</taxon>
        <taxon>Lachnospiraceae</taxon>
        <taxon>Lacrimispora</taxon>
    </lineage>
</organism>
<dbReference type="RefSeq" id="WP_170820517.1">
    <property type="nucleotide sequence ID" value="NZ_JAAOXG010000009.1"/>
</dbReference>
<comment type="similarity">
    <text evidence="2">Belongs to the aspartate/ornithine carbamoyltransferase superfamily.</text>
</comment>
<dbReference type="InterPro" id="IPR006130">
    <property type="entry name" value="Asp/Orn_carbamoylTrfase"/>
</dbReference>
<dbReference type="Gene3D" id="3.40.50.1370">
    <property type="entry name" value="Aspartate/ornithine carbamoyltransferase"/>
    <property type="match status" value="2"/>
</dbReference>
<dbReference type="InterPro" id="IPR036901">
    <property type="entry name" value="Asp/Orn_carbamoylTrfase_sf"/>
</dbReference>
<evidence type="ECO:0000259" key="4">
    <source>
        <dbReference type="Pfam" id="PF02729"/>
    </source>
</evidence>
<dbReference type="PANTHER" id="PTHR45753">
    <property type="entry name" value="ORNITHINE CARBAMOYLTRANSFERASE, MITOCHONDRIAL"/>
    <property type="match status" value="1"/>
</dbReference>
<dbReference type="InterPro" id="IPR006132">
    <property type="entry name" value="Asp/Orn_carbamoyltranf_P-bd"/>
</dbReference>
<feature type="domain" description="Aspartate/ornithine carbamoyltransferase carbamoyl-P binding" evidence="4">
    <location>
        <begin position="2"/>
        <end position="134"/>
    </location>
</feature>
<proteinExistence type="inferred from homology"/>
<dbReference type="Proteomes" id="UP000539052">
    <property type="component" value="Unassembled WGS sequence"/>
</dbReference>
<evidence type="ECO:0000313" key="6">
    <source>
        <dbReference type="Proteomes" id="UP000539052"/>
    </source>
</evidence>
<dbReference type="Pfam" id="PF02729">
    <property type="entry name" value="OTCace_N"/>
    <property type="match status" value="1"/>
</dbReference>
<sequence length="281" mass="32132">MRNLIRLNDFSRDDVLRIFQIADDVLLGKYKKYLEGKTIVMFFPASSIRTRVTFEKGIHLLGGQSILFAPETLNKKEDIRDVIGYLNNWADGLIVRHKDIGLLDKIADYARVPVINGMTDINHPCEMMADMYALSKNRRDFTTDEFLFAGAAGNIGYAWKEASDLMGFSLVQCCPNGYEIEGLQTYNDLYDAISDKDIICTDSVISDNLEEFRHYQVTLELMKRAKKDAILNPCPPFYRGEEVSDEVINSPYFAGYDFKKCLMEIQQAIVIFCMQEEMKGV</sequence>
<name>A0ABX1VMW4_9FIRM</name>
<dbReference type="SUPFAM" id="SSF53671">
    <property type="entry name" value="Aspartate/ornithine carbamoyltransferase"/>
    <property type="match status" value="1"/>
</dbReference>
<dbReference type="InterPro" id="IPR006131">
    <property type="entry name" value="Asp_carbamoyltransf_Asp/Orn-bd"/>
</dbReference>
<dbReference type="PRINTS" id="PR00102">
    <property type="entry name" value="OTCASE"/>
</dbReference>
<evidence type="ECO:0000259" key="3">
    <source>
        <dbReference type="Pfam" id="PF00185"/>
    </source>
</evidence>